<keyword evidence="5" id="KW-0378">Hydrolase</keyword>
<evidence type="ECO:0000256" key="15">
    <source>
        <dbReference type="ARBA" id="ARBA00030682"/>
    </source>
</evidence>
<evidence type="ECO:0000256" key="10">
    <source>
        <dbReference type="ARBA" id="ARBA00024596"/>
    </source>
</evidence>
<evidence type="ECO:0000259" key="22">
    <source>
        <dbReference type="PROSITE" id="PS51462"/>
    </source>
</evidence>
<comment type="function">
    <text evidence="21">Oxidized purine nucleoside triphosphate hydrolase which is a prominent sanitizer of the oxidized nucleotide pool. Catalyzes the hydrolysis of 2-oxo-dATP (2-hydroxy-dATP) into 2-oxo-dAMP. Also has a significant hydrolase activity toward 2-oxo-ATP, 8-oxo-dGTP and 8-oxo-dATP. Through the hydrolysis of oxidized purine nucleoside triphosphates, prevents their incorporation into DNA and the subsequent transversions A:T to C:G and G:C to T:A. Also catalyzes the hydrolysis of methylated purine nucleoside triphosphate preventing their integration into DNA. Through this antimutagenic activity protects cells from oxidative stress.</text>
</comment>
<evidence type="ECO:0000256" key="18">
    <source>
        <dbReference type="ARBA" id="ARBA00048002"/>
    </source>
</evidence>
<comment type="cofactor">
    <cofactor evidence="1">
        <name>Mg(2+)</name>
        <dbReference type="ChEBI" id="CHEBI:18420"/>
    </cofactor>
</comment>
<dbReference type="Gene3D" id="3.90.79.10">
    <property type="entry name" value="Nucleoside Triphosphate Pyrophosphohydrolase"/>
    <property type="match status" value="1"/>
</dbReference>
<dbReference type="EC" id="3.6.1.56" evidence="11"/>
<evidence type="ECO:0000256" key="4">
    <source>
        <dbReference type="ARBA" id="ARBA00022723"/>
    </source>
</evidence>
<dbReference type="PRINTS" id="PR01403">
    <property type="entry name" value="8OXTPHPHTASE"/>
</dbReference>
<comment type="catalytic activity">
    <reaction evidence="20">
        <text>N(6)-methyl-dATP + H2O = N(6)-methyl-dAMP + diphosphate + H(+)</text>
        <dbReference type="Rhea" id="RHEA:67604"/>
        <dbReference type="ChEBI" id="CHEBI:15377"/>
        <dbReference type="ChEBI" id="CHEBI:15378"/>
        <dbReference type="ChEBI" id="CHEBI:33019"/>
        <dbReference type="ChEBI" id="CHEBI:169976"/>
        <dbReference type="ChEBI" id="CHEBI:172872"/>
    </reaction>
    <physiologicalReaction direction="left-to-right" evidence="20">
        <dbReference type="Rhea" id="RHEA:67605"/>
    </physiologicalReaction>
</comment>
<comment type="catalytic activity">
    <reaction evidence="10">
        <text>2-oxo-ATP + H2O = 2-oxo-AMP + diphosphate + H(+)</text>
        <dbReference type="Rhea" id="RHEA:67392"/>
        <dbReference type="ChEBI" id="CHEBI:15377"/>
        <dbReference type="ChEBI" id="CHEBI:15378"/>
        <dbReference type="ChEBI" id="CHEBI:33019"/>
        <dbReference type="ChEBI" id="CHEBI:71395"/>
        <dbReference type="ChEBI" id="CHEBI:172878"/>
    </reaction>
    <physiologicalReaction direction="left-to-right" evidence="10">
        <dbReference type="Rhea" id="RHEA:67393"/>
    </physiologicalReaction>
</comment>
<sequence>MRSRMMLVMNKSIMVCTVVFPIRDQTILLAKKMKKVGAGRWNGFGGGIEPKETVEQCAVRELKEECGLVTQEEQLEKVGIIDFYNDTECREPQYIVHFFVCREFSGEPRETEPQKMATPTWFRFDKLPDMQAGDKLFLEKMLSGKKLDGWIRYDNPETKKVVSSILDERESF</sequence>
<dbReference type="GO" id="GO:0005737">
    <property type="term" value="C:cytoplasm"/>
    <property type="evidence" value="ECO:0007669"/>
    <property type="project" value="TreeGrafter"/>
</dbReference>
<evidence type="ECO:0000313" key="24">
    <source>
        <dbReference type="Proteomes" id="UP000228700"/>
    </source>
</evidence>
<organism evidence="23 24">
    <name type="scientific">Candidatus Taylorbacteria bacterium CG10_big_fil_rev_8_21_14_0_10_41_48</name>
    <dbReference type="NCBI Taxonomy" id="1975024"/>
    <lineage>
        <taxon>Bacteria</taxon>
        <taxon>Candidatus Tayloriibacteriota</taxon>
    </lineage>
</organism>
<reference evidence="24" key="1">
    <citation type="submission" date="2017-09" db="EMBL/GenBank/DDBJ databases">
        <title>Depth-based differentiation of microbial function through sediment-hosted aquifers and enrichment of novel symbionts in the deep terrestrial subsurface.</title>
        <authorList>
            <person name="Probst A.J."/>
            <person name="Ladd B."/>
            <person name="Jarett J.K."/>
            <person name="Geller-Mcgrath D.E."/>
            <person name="Sieber C.M.K."/>
            <person name="Emerson J.B."/>
            <person name="Anantharaman K."/>
            <person name="Thomas B.C."/>
            <person name="Malmstrom R."/>
            <person name="Stieglmeier M."/>
            <person name="Klingl A."/>
            <person name="Woyke T."/>
            <person name="Ryan C.M."/>
            <person name="Banfield J.F."/>
        </authorList>
    </citation>
    <scope>NUCLEOTIDE SEQUENCE [LARGE SCALE GENOMIC DNA]</scope>
</reference>
<comment type="subunit">
    <text evidence="3">Monomer.</text>
</comment>
<keyword evidence="6" id="KW-0460">Magnesium</keyword>
<comment type="catalytic activity">
    <reaction evidence="8">
        <text>2-oxo-dATP + H2O = 2-oxo-dAMP + diphosphate + H(+)</text>
        <dbReference type="Rhea" id="RHEA:31583"/>
        <dbReference type="ChEBI" id="CHEBI:15377"/>
        <dbReference type="ChEBI" id="CHEBI:15378"/>
        <dbReference type="ChEBI" id="CHEBI:33019"/>
        <dbReference type="ChEBI" id="CHEBI:63212"/>
        <dbReference type="ChEBI" id="CHEBI:77897"/>
        <dbReference type="EC" id="3.6.1.56"/>
    </reaction>
    <physiologicalReaction direction="left-to-right" evidence="8">
        <dbReference type="Rhea" id="RHEA:31584"/>
    </physiologicalReaction>
</comment>
<gene>
    <name evidence="23" type="ORF">COV01_00355</name>
</gene>
<evidence type="ECO:0000256" key="7">
    <source>
        <dbReference type="ARBA" id="ARBA00024448"/>
    </source>
</evidence>
<comment type="catalytic activity">
    <reaction evidence="9">
        <text>8-oxo-dGTP + H2O = 8-oxo-dGMP + diphosphate + H(+)</text>
        <dbReference type="Rhea" id="RHEA:31575"/>
        <dbReference type="ChEBI" id="CHEBI:15377"/>
        <dbReference type="ChEBI" id="CHEBI:15378"/>
        <dbReference type="ChEBI" id="CHEBI:33019"/>
        <dbReference type="ChEBI" id="CHEBI:63224"/>
        <dbReference type="ChEBI" id="CHEBI:77896"/>
    </reaction>
    <physiologicalReaction direction="left-to-right" evidence="9">
        <dbReference type="Rhea" id="RHEA:31576"/>
    </physiologicalReaction>
</comment>
<dbReference type="GO" id="GO:0046872">
    <property type="term" value="F:metal ion binding"/>
    <property type="evidence" value="ECO:0007669"/>
    <property type="project" value="UniProtKB-KW"/>
</dbReference>
<evidence type="ECO:0000313" key="23">
    <source>
        <dbReference type="EMBL" id="PJE74476.1"/>
    </source>
</evidence>
<evidence type="ECO:0000256" key="6">
    <source>
        <dbReference type="ARBA" id="ARBA00022842"/>
    </source>
</evidence>
<dbReference type="CDD" id="cd03427">
    <property type="entry name" value="NUDIX_MTH1_Nudt1"/>
    <property type="match status" value="1"/>
</dbReference>
<dbReference type="EMBL" id="PFEQ01000001">
    <property type="protein sequence ID" value="PJE74476.1"/>
    <property type="molecule type" value="Genomic_DNA"/>
</dbReference>
<comment type="catalytic activity">
    <reaction evidence="18">
        <text>N(6)-methyl-ATP + H2O = N(6)-methyl-AMP + diphosphate + H(+)</text>
        <dbReference type="Rhea" id="RHEA:67608"/>
        <dbReference type="ChEBI" id="CHEBI:15377"/>
        <dbReference type="ChEBI" id="CHEBI:15378"/>
        <dbReference type="ChEBI" id="CHEBI:33019"/>
        <dbReference type="ChEBI" id="CHEBI:144842"/>
        <dbReference type="ChEBI" id="CHEBI:172873"/>
    </reaction>
    <physiologicalReaction direction="left-to-right" evidence="18">
        <dbReference type="Rhea" id="RHEA:67609"/>
    </physiologicalReaction>
</comment>
<evidence type="ECO:0000256" key="17">
    <source>
        <dbReference type="ARBA" id="ARBA00032071"/>
    </source>
</evidence>
<evidence type="ECO:0000256" key="8">
    <source>
        <dbReference type="ARBA" id="ARBA00024459"/>
    </source>
</evidence>
<comment type="catalytic activity">
    <reaction evidence="7">
        <text>8-oxo-dATP + H2O = 8-oxo-dAMP + diphosphate + H(+)</text>
        <dbReference type="Rhea" id="RHEA:65396"/>
        <dbReference type="ChEBI" id="CHEBI:15377"/>
        <dbReference type="ChEBI" id="CHEBI:15378"/>
        <dbReference type="ChEBI" id="CHEBI:33019"/>
        <dbReference type="ChEBI" id="CHEBI:71361"/>
        <dbReference type="ChEBI" id="CHEBI:172871"/>
    </reaction>
    <physiologicalReaction direction="left-to-right" evidence="7">
        <dbReference type="Rhea" id="RHEA:65397"/>
    </physiologicalReaction>
</comment>
<comment type="catalytic activity">
    <reaction evidence="19">
        <text>O(6)-methyl-dGTP + H2O = O(6)-methyl-dGMP + diphosphate + H(+)</text>
        <dbReference type="Rhea" id="RHEA:67600"/>
        <dbReference type="ChEBI" id="CHEBI:15377"/>
        <dbReference type="ChEBI" id="CHEBI:15378"/>
        <dbReference type="ChEBI" id="CHEBI:33019"/>
        <dbReference type="ChEBI" id="CHEBI:169974"/>
        <dbReference type="ChEBI" id="CHEBI:169975"/>
    </reaction>
    <physiologicalReaction direction="left-to-right" evidence="19">
        <dbReference type="Rhea" id="RHEA:67601"/>
    </physiologicalReaction>
</comment>
<keyword evidence="4" id="KW-0479">Metal-binding</keyword>
<dbReference type="PROSITE" id="PS51462">
    <property type="entry name" value="NUDIX"/>
    <property type="match status" value="1"/>
</dbReference>
<comment type="similarity">
    <text evidence="2">Belongs to the Nudix hydrolase family.</text>
</comment>
<dbReference type="SUPFAM" id="SSF55811">
    <property type="entry name" value="Nudix"/>
    <property type="match status" value="1"/>
</dbReference>
<evidence type="ECO:0000256" key="21">
    <source>
        <dbReference type="ARBA" id="ARBA00053094"/>
    </source>
</evidence>
<evidence type="ECO:0000256" key="13">
    <source>
        <dbReference type="ARBA" id="ARBA00029673"/>
    </source>
</evidence>
<comment type="caution">
    <text evidence="23">The sequence shown here is derived from an EMBL/GenBank/DDBJ whole genome shotgun (WGS) entry which is preliminary data.</text>
</comment>
<evidence type="ECO:0000256" key="5">
    <source>
        <dbReference type="ARBA" id="ARBA00022801"/>
    </source>
</evidence>
<evidence type="ECO:0000256" key="1">
    <source>
        <dbReference type="ARBA" id="ARBA00001946"/>
    </source>
</evidence>
<dbReference type="GO" id="GO:0008413">
    <property type="term" value="F:8-oxo-7,8-dihydroguanosine triphosphate pyrophosphatase activity"/>
    <property type="evidence" value="ECO:0007669"/>
    <property type="project" value="InterPro"/>
</dbReference>
<evidence type="ECO:0000256" key="14">
    <source>
        <dbReference type="ARBA" id="ARBA00030634"/>
    </source>
</evidence>
<dbReference type="PROSITE" id="PS00893">
    <property type="entry name" value="NUDIX_BOX"/>
    <property type="match status" value="1"/>
</dbReference>
<feature type="domain" description="Nudix hydrolase" evidence="22">
    <location>
        <begin position="12"/>
        <end position="143"/>
    </location>
</feature>
<evidence type="ECO:0000256" key="11">
    <source>
        <dbReference type="ARBA" id="ARBA00026103"/>
    </source>
</evidence>
<dbReference type="Proteomes" id="UP000228700">
    <property type="component" value="Unassembled WGS sequence"/>
</dbReference>
<dbReference type="PANTHER" id="PTHR43758">
    <property type="entry name" value="7,8-DIHYDRO-8-OXOGUANINE TRIPHOSPHATASE"/>
    <property type="match status" value="1"/>
</dbReference>
<evidence type="ECO:0000256" key="2">
    <source>
        <dbReference type="ARBA" id="ARBA00005582"/>
    </source>
</evidence>
<evidence type="ECO:0000256" key="19">
    <source>
        <dbReference type="ARBA" id="ARBA00048894"/>
    </source>
</evidence>
<evidence type="ECO:0000256" key="20">
    <source>
        <dbReference type="ARBA" id="ARBA00049032"/>
    </source>
</evidence>
<protein>
    <recommendedName>
        <fullName evidence="12">Oxidized purine nucleoside triphosphate hydrolase</fullName>
        <ecNumber evidence="11">3.6.1.56</ecNumber>
    </recommendedName>
    <alternativeName>
        <fullName evidence="16">2-hydroxy-dATP diphosphatase</fullName>
    </alternativeName>
    <alternativeName>
        <fullName evidence="15">7,8-dihydro-8-oxoguanine triphosphatase</fullName>
    </alternativeName>
    <alternativeName>
        <fullName evidence="14">8-oxo-dGTPase</fullName>
    </alternativeName>
    <alternativeName>
        <fullName evidence="17">Methylated purine nucleoside triphosphate hydrolase</fullName>
    </alternativeName>
    <alternativeName>
        <fullName evidence="13">Nucleoside diphosphate-linked moiety X motif 1</fullName>
    </alternativeName>
</protein>
<evidence type="ECO:0000256" key="9">
    <source>
        <dbReference type="ARBA" id="ARBA00024486"/>
    </source>
</evidence>
<dbReference type="GO" id="GO:0042262">
    <property type="term" value="P:DNA protection"/>
    <property type="evidence" value="ECO:0007669"/>
    <property type="project" value="InterPro"/>
</dbReference>
<dbReference type="InterPro" id="IPR020084">
    <property type="entry name" value="NUDIX_hydrolase_CS"/>
</dbReference>
<evidence type="ECO:0000256" key="16">
    <source>
        <dbReference type="ARBA" id="ARBA00031927"/>
    </source>
</evidence>
<dbReference type="GO" id="GO:0008828">
    <property type="term" value="F:dATP diphosphatase activity"/>
    <property type="evidence" value="ECO:0007669"/>
    <property type="project" value="UniProtKB-EC"/>
</dbReference>
<proteinExistence type="inferred from homology"/>
<evidence type="ECO:0000256" key="3">
    <source>
        <dbReference type="ARBA" id="ARBA00011245"/>
    </source>
</evidence>
<dbReference type="InterPro" id="IPR015797">
    <property type="entry name" value="NUDIX_hydrolase-like_dom_sf"/>
</dbReference>
<dbReference type="Pfam" id="PF00293">
    <property type="entry name" value="NUDIX"/>
    <property type="match status" value="1"/>
</dbReference>
<dbReference type="AlphaFoldDB" id="A0A2M8LCY1"/>
<dbReference type="InterPro" id="IPR003563">
    <property type="entry name" value="8ODP"/>
</dbReference>
<evidence type="ECO:0000256" key="12">
    <source>
        <dbReference type="ARBA" id="ARBA00026218"/>
    </source>
</evidence>
<accession>A0A2M8LCY1</accession>
<name>A0A2M8LCY1_9BACT</name>
<dbReference type="PANTHER" id="PTHR43758:SF2">
    <property type="entry name" value="OXIDIZED PURINE NUCLEOSIDE TRIPHOSPHATE HYDROLASE"/>
    <property type="match status" value="1"/>
</dbReference>
<dbReference type="InterPro" id="IPR000086">
    <property type="entry name" value="NUDIX_hydrolase_dom"/>
</dbReference>